<dbReference type="Gene3D" id="3.40.50.261">
    <property type="entry name" value="Succinyl-CoA synthetase domains"/>
    <property type="match status" value="1"/>
</dbReference>
<protein>
    <recommendedName>
        <fullName evidence="2">Succinate--CoA ligase (ADP-forming)</fullName>
    </recommendedName>
</protein>
<evidence type="ECO:0000313" key="1">
    <source>
        <dbReference type="EMBL" id="CDT75776.1"/>
    </source>
</evidence>
<dbReference type="AlphaFoldDB" id="A0A069AZ47"/>
<organism evidence="1">
    <name type="scientific">Clostridioides difficile</name>
    <name type="common">Peptoclostridium difficile</name>
    <dbReference type="NCBI Taxonomy" id="1496"/>
    <lineage>
        <taxon>Bacteria</taxon>
        <taxon>Bacillati</taxon>
        <taxon>Bacillota</taxon>
        <taxon>Clostridia</taxon>
        <taxon>Peptostreptococcales</taxon>
        <taxon>Peptostreptococcaceae</taxon>
        <taxon>Clostridioides</taxon>
    </lineage>
</organism>
<dbReference type="SUPFAM" id="SSF52210">
    <property type="entry name" value="Succinyl-CoA synthetase domains"/>
    <property type="match status" value="1"/>
</dbReference>
<dbReference type="InterPro" id="IPR016102">
    <property type="entry name" value="Succinyl-CoA_synth-like"/>
</dbReference>
<dbReference type="EMBL" id="LK933435">
    <property type="protein sequence ID" value="CDT75776.1"/>
    <property type="molecule type" value="Genomic_DNA"/>
</dbReference>
<gene>
    <name evidence="1" type="ORF">BN1095_7270002</name>
</gene>
<accession>A0A069AZ47</accession>
<proteinExistence type="predicted"/>
<reference evidence="1" key="1">
    <citation type="submission" date="2014-07" db="EMBL/GenBank/DDBJ databases">
        <authorList>
            <person name="Monot Marc"/>
        </authorList>
    </citation>
    <scope>NUCLEOTIDE SEQUENCE</scope>
    <source>
        <strain evidence="1">7032989</strain>
    </source>
</reference>
<name>A0A069AZ47_CLODI</name>
<sequence length="39" mass="3913">MEGNNAELGAKILNESGLKLTSADGLNDAAEKIVAAVNA</sequence>
<evidence type="ECO:0008006" key="2">
    <source>
        <dbReference type="Google" id="ProtNLM"/>
    </source>
</evidence>